<comment type="caution">
    <text evidence="1">The sequence shown here is derived from an EMBL/GenBank/DDBJ whole genome shotgun (WGS) entry which is preliminary data.</text>
</comment>
<evidence type="ECO:0000313" key="2">
    <source>
        <dbReference type="Proteomes" id="UP001328107"/>
    </source>
</evidence>
<accession>A0AAN4ZDF1</accession>
<evidence type="ECO:0000313" key="1">
    <source>
        <dbReference type="EMBL" id="GMR39128.1"/>
    </source>
</evidence>
<dbReference type="AlphaFoldDB" id="A0AAN4ZDF1"/>
<sequence length="71" mass="8179">DLRGAFDCFIELSFLLIGNRYMVLMHERIHRCDDLVSCEQIASGIAKDLFSGRIQFPLVVMDHTLKEFICS</sequence>
<proteinExistence type="predicted"/>
<dbReference type="Proteomes" id="UP001328107">
    <property type="component" value="Unassembled WGS sequence"/>
</dbReference>
<reference evidence="2" key="1">
    <citation type="submission" date="2022-10" db="EMBL/GenBank/DDBJ databases">
        <title>Genome assembly of Pristionchus species.</title>
        <authorList>
            <person name="Yoshida K."/>
            <person name="Sommer R.J."/>
        </authorList>
    </citation>
    <scope>NUCLEOTIDE SEQUENCE [LARGE SCALE GENOMIC DNA]</scope>
    <source>
        <strain evidence="2">RS5460</strain>
    </source>
</reference>
<protein>
    <submittedName>
        <fullName evidence="1">Uncharacterized protein</fullName>
    </submittedName>
</protein>
<name>A0AAN4ZDF1_9BILA</name>
<gene>
    <name evidence="1" type="ORF">PMAYCL1PPCAC_09323</name>
</gene>
<dbReference type="EMBL" id="BTRK01000002">
    <property type="protein sequence ID" value="GMR39128.1"/>
    <property type="molecule type" value="Genomic_DNA"/>
</dbReference>
<feature type="non-terminal residue" evidence="1">
    <location>
        <position position="1"/>
    </location>
</feature>
<organism evidence="1 2">
    <name type="scientific">Pristionchus mayeri</name>
    <dbReference type="NCBI Taxonomy" id="1317129"/>
    <lineage>
        <taxon>Eukaryota</taxon>
        <taxon>Metazoa</taxon>
        <taxon>Ecdysozoa</taxon>
        <taxon>Nematoda</taxon>
        <taxon>Chromadorea</taxon>
        <taxon>Rhabditida</taxon>
        <taxon>Rhabditina</taxon>
        <taxon>Diplogasteromorpha</taxon>
        <taxon>Diplogasteroidea</taxon>
        <taxon>Neodiplogasteridae</taxon>
        <taxon>Pristionchus</taxon>
    </lineage>
</organism>
<keyword evidence="2" id="KW-1185">Reference proteome</keyword>